<protein>
    <submittedName>
        <fullName evidence="1">Uncharacterized protein</fullName>
    </submittedName>
</protein>
<dbReference type="EMBL" id="MU005985">
    <property type="protein sequence ID" value="KAF2860138.1"/>
    <property type="molecule type" value="Genomic_DNA"/>
</dbReference>
<dbReference type="AlphaFoldDB" id="A0A6A7C061"/>
<gene>
    <name evidence="1" type="ORF">K470DRAFT_193787</name>
</gene>
<name>A0A6A7C061_9PEZI</name>
<organism evidence="1 2">
    <name type="scientific">Piedraia hortae CBS 480.64</name>
    <dbReference type="NCBI Taxonomy" id="1314780"/>
    <lineage>
        <taxon>Eukaryota</taxon>
        <taxon>Fungi</taxon>
        <taxon>Dikarya</taxon>
        <taxon>Ascomycota</taxon>
        <taxon>Pezizomycotina</taxon>
        <taxon>Dothideomycetes</taxon>
        <taxon>Dothideomycetidae</taxon>
        <taxon>Capnodiales</taxon>
        <taxon>Piedraiaceae</taxon>
        <taxon>Piedraia</taxon>
    </lineage>
</organism>
<dbReference type="Proteomes" id="UP000799421">
    <property type="component" value="Unassembled WGS sequence"/>
</dbReference>
<sequence>IHAALHYAVMVEKCALAFNFGVLIAEGKHRSFKVIFYLTNHKNPERDMLHVENFRQILRLILVNAFVSTDPEVTETVKTL</sequence>
<feature type="non-terminal residue" evidence="1">
    <location>
        <position position="80"/>
    </location>
</feature>
<keyword evidence="2" id="KW-1185">Reference proteome</keyword>
<proteinExistence type="predicted"/>
<accession>A0A6A7C061</accession>
<feature type="non-terminal residue" evidence="1">
    <location>
        <position position="1"/>
    </location>
</feature>
<evidence type="ECO:0000313" key="1">
    <source>
        <dbReference type="EMBL" id="KAF2860138.1"/>
    </source>
</evidence>
<reference evidence="1" key="1">
    <citation type="journal article" date="2020" name="Stud. Mycol.">
        <title>101 Dothideomycetes genomes: a test case for predicting lifestyles and emergence of pathogens.</title>
        <authorList>
            <person name="Haridas S."/>
            <person name="Albert R."/>
            <person name="Binder M."/>
            <person name="Bloem J."/>
            <person name="Labutti K."/>
            <person name="Salamov A."/>
            <person name="Andreopoulos B."/>
            <person name="Baker S."/>
            <person name="Barry K."/>
            <person name="Bills G."/>
            <person name="Bluhm B."/>
            <person name="Cannon C."/>
            <person name="Castanera R."/>
            <person name="Culley D."/>
            <person name="Daum C."/>
            <person name="Ezra D."/>
            <person name="Gonzalez J."/>
            <person name="Henrissat B."/>
            <person name="Kuo A."/>
            <person name="Liang C."/>
            <person name="Lipzen A."/>
            <person name="Lutzoni F."/>
            <person name="Magnuson J."/>
            <person name="Mondo S."/>
            <person name="Nolan M."/>
            <person name="Ohm R."/>
            <person name="Pangilinan J."/>
            <person name="Park H.-J."/>
            <person name="Ramirez L."/>
            <person name="Alfaro M."/>
            <person name="Sun H."/>
            <person name="Tritt A."/>
            <person name="Yoshinaga Y."/>
            <person name="Zwiers L.-H."/>
            <person name="Turgeon B."/>
            <person name="Goodwin S."/>
            <person name="Spatafora J."/>
            <person name="Crous P."/>
            <person name="Grigoriev I."/>
        </authorList>
    </citation>
    <scope>NUCLEOTIDE SEQUENCE</scope>
    <source>
        <strain evidence="1">CBS 480.64</strain>
    </source>
</reference>
<evidence type="ECO:0000313" key="2">
    <source>
        <dbReference type="Proteomes" id="UP000799421"/>
    </source>
</evidence>
<dbReference type="OrthoDB" id="4207238at2759"/>